<protein>
    <submittedName>
        <fullName evidence="2">Uncharacterized protein</fullName>
    </submittedName>
</protein>
<keyword evidence="3" id="KW-1185">Reference proteome</keyword>
<dbReference type="AlphaFoldDB" id="A0AAQ3KGJ7"/>
<dbReference type="Proteomes" id="UP001327560">
    <property type="component" value="Chromosome 5"/>
</dbReference>
<sequence length="204" mass="23437">MAVTSALAVQRCDRSVCLYVHDVCTQEDMCTKDDVASTCTRLMDSSAPNVESQASRNNKKDPGWQYNYLKDPKDANSVTSACKKCPPEVKLELEEYMTWKKIQRDESYGRISDLDDAPIGDDQDEEEEFTQQAKRISRKGKEPMISNKSLTKKGLMDLILYQDLKKNMQEGKLRQTYINDACDKEVRARTIQYIARFFYQASVD</sequence>
<gene>
    <name evidence="2" type="ORF">Cni_G16479</name>
</gene>
<evidence type="ECO:0000256" key="1">
    <source>
        <dbReference type="SAM" id="MobiDB-lite"/>
    </source>
</evidence>
<reference evidence="2 3" key="1">
    <citation type="submission" date="2023-10" db="EMBL/GenBank/DDBJ databases">
        <title>Chromosome-scale genome assembly provides insights into flower coloration mechanisms of Canna indica.</title>
        <authorList>
            <person name="Li C."/>
        </authorList>
    </citation>
    <scope>NUCLEOTIDE SEQUENCE [LARGE SCALE GENOMIC DNA]</scope>
    <source>
        <tissue evidence="2">Flower</tissue>
    </source>
</reference>
<evidence type="ECO:0000313" key="3">
    <source>
        <dbReference type="Proteomes" id="UP001327560"/>
    </source>
</evidence>
<name>A0AAQ3KGJ7_9LILI</name>
<accession>A0AAQ3KGJ7</accession>
<organism evidence="2 3">
    <name type="scientific">Canna indica</name>
    <name type="common">Indian-shot</name>
    <dbReference type="NCBI Taxonomy" id="4628"/>
    <lineage>
        <taxon>Eukaryota</taxon>
        <taxon>Viridiplantae</taxon>
        <taxon>Streptophyta</taxon>
        <taxon>Embryophyta</taxon>
        <taxon>Tracheophyta</taxon>
        <taxon>Spermatophyta</taxon>
        <taxon>Magnoliopsida</taxon>
        <taxon>Liliopsida</taxon>
        <taxon>Zingiberales</taxon>
        <taxon>Cannaceae</taxon>
        <taxon>Canna</taxon>
    </lineage>
</organism>
<dbReference type="EMBL" id="CP136894">
    <property type="protein sequence ID" value="WOL07732.1"/>
    <property type="molecule type" value="Genomic_DNA"/>
</dbReference>
<evidence type="ECO:0000313" key="2">
    <source>
        <dbReference type="EMBL" id="WOL07732.1"/>
    </source>
</evidence>
<feature type="compositionally biased region" description="Polar residues" evidence="1">
    <location>
        <begin position="46"/>
        <end position="56"/>
    </location>
</feature>
<feature type="region of interest" description="Disordered" evidence="1">
    <location>
        <begin position="45"/>
        <end position="64"/>
    </location>
</feature>
<proteinExistence type="predicted"/>